<dbReference type="CDD" id="cd22359">
    <property type="entry name" value="SfsA-like_bacterial"/>
    <property type="match status" value="1"/>
</dbReference>
<evidence type="ECO:0000256" key="1">
    <source>
        <dbReference type="HAMAP-Rule" id="MF_00095"/>
    </source>
</evidence>
<dbReference type="OrthoDB" id="9802365at2"/>
<dbReference type="Pfam" id="PF01986">
    <property type="entry name" value="DUF123"/>
    <property type="match status" value="1"/>
</dbReference>
<dbReference type="GO" id="GO:0003677">
    <property type="term" value="F:DNA binding"/>
    <property type="evidence" value="ECO:0007669"/>
    <property type="project" value="InterPro"/>
</dbReference>
<dbReference type="HAMAP" id="MF_00095">
    <property type="entry name" value="SfsA"/>
    <property type="match status" value="1"/>
</dbReference>
<dbReference type="STRING" id="926567.TheveDRAFT_1521"/>
<dbReference type="InterPro" id="IPR041465">
    <property type="entry name" value="SfsA_N"/>
</dbReference>
<evidence type="ECO:0000313" key="5">
    <source>
        <dbReference type="Proteomes" id="UP000005730"/>
    </source>
</evidence>
<accession>H0UPT0</accession>
<dbReference type="eggNOG" id="COG1489">
    <property type="taxonomic scope" value="Bacteria"/>
</dbReference>
<dbReference type="Pfam" id="PF17746">
    <property type="entry name" value="SfsA_N"/>
    <property type="match status" value="1"/>
</dbReference>
<gene>
    <name evidence="1" type="primary">sfsA</name>
    <name evidence="4" type="ORF">TheveDRAFT_1521</name>
</gene>
<feature type="domain" description="SfsA N-terminal OB" evidence="3">
    <location>
        <begin position="26"/>
        <end position="73"/>
    </location>
</feature>
<protein>
    <recommendedName>
        <fullName evidence="1">Sugar fermentation stimulation protein homolog</fullName>
    </recommendedName>
</protein>
<dbReference type="InterPro" id="IPR005224">
    <property type="entry name" value="SfsA"/>
</dbReference>
<organism evidence="4 5">
    <name type="scientific">Thermanaerovibrio velox DSM 12556</name>
    <dbReference type="NCBI Taxonomy" id="926567"/>
    <lineage>
        <taxon>Bacteria</taxon>
        <taxon>Thermotogati</taxon>
        <taxon>Synergistota</taxon>
        <taxon>Synergistia</taxon>
        <taxon>Synergistales</taxon>
        <taxon>Synergistaceae</taxon>
        <taxon>Thermanaerovibrio</taxon>
    </lineage>
</organism>
<reference evidence="4 5" key="1">
    <citation type="submission" date="2011-10" db="EMBL/GenBank/DDBJ databases">
        <title>The Noncontiguous Finished genome of Thermanaerovibrio velox DSM 12556.</title>
        <authorList>
            <consortium name="US DOE Joint Genome Institute (JGI-PGF)"/>
            <person name="Lucas S."/>
            <person name="Copeland A."/>
            <person name="Lapidus A."/>
            <person name="Glavina del Rio T."/>
            <person name="Dalin E."/>
            <person name="Tice H."/>
            <person name="Bruce D."/>
            <person name="Goodwin L."/>
            <person name="Pitluck S."/>
            <person name="Peters L."/>
            <person name="Mikhailova N."/>
            <person name="Teshima H."/>
            <person name="Kyrpides N."/>
            <person name="Mavromatis K."/>
            <person name="Ivanova N."/>
            <person name="Markowitz V."/>
            <person name="Cheng J.-F."/>
            <person name="Hugenholtz P."/>
            <person name="Woyke T."/>
            <person name="Wu D."/>
            <person name="Spring S."/>
            <person name="Brambilla E.-M."/>
            <person name="Klenk H.-P."/>
            <person name="Eisen J.A."/>
        </authorList>
    </citation>
    <scope>NUCLEOTIDE SEQUENCE [LARGE SCALE GENOMIC DNA]</scope>
    <source>
        <strain evidence="4 5">DSM 12556</strain>
    </source>
</reference>
<name>H0UPT0_9BACT</name>
<dbReference type="NCBIfam" id="TIGR00230">
    <property type="entry name" value="sfsA"/>
    <property type="match status" value="1"/>
</dbReference>
<dbReference type="PANTHER" id="PTHR30545:SF2">
    <property type="entry name" value="SUGAR FERMENTATION STIMULATION PROTEIN A"/>
    <property type="match status" value="1"/>
</dbReference>
<dbReference type="InterPro" id="IPR002837">
    <property type="entry name" value="DUF123"/>
</dbReference>
<feature type="domain" description="Sugar fermentation stimulation protein C-terminal" evidence="2">
    <location>
        <begin position="93"/>
        <end position="224"/>
    </location>
</feature>
<keyword evidence="5" id="KW-1185">Reference proteome</keyword>
<dbReference type="CDD" id="cd10441">
    <property type="entry name" value="GIY-YIG_COG1833"/>
    <property type="match status" value="1"/>
</dbReference>
<dbReference type="HOGENOM" id="CLU_060934_0_0_0"/>
<comment type="similarity">
    <text evidence="1">Belongs to the SfsA family.</text>
</comment>
<dbReference type="EMBL" id="CM001377">
    <property type="protein sequence ID" value="EHM10639.1"/>
    <property type="molecule type" value="Genomic_DNA"/>
</dbReference>
<dbReference type="AlphaFoldDB" id="H0UPT0"/>
<proteinExistence type="inferred from homology"/>
<dbReference type="Gene3D" id="2.40.50.580">
    <property type="match status" value="1"/>
</dbReference>
<sequence length="388" mass="43174">MGLCKPSYPIKFSELGNPAPVEGRFLRRLNRFVAEVMVDGETAEAHLPNPGRLLELLFPGQTVYLLPSQGAKRYKIHGTLRNGDFVHLDTVRMNRVAEALIDRGLIPQLEGFRVTAREVRYHHSRFDLLLEGPSSPMVLEVKCCTLFNSLAAFFPDAPSERGTKHLRHLAEMDHMEKGVLFLVQSTAPKAFLPDWHTDPDFAGAFVEASKRGVRLMAAGISMSPSLELLAEPVEIPIPIEPAIPHMADRGSYCVIMKLEEDTDAEVGALGVIRFERGYYVYVGSGMGGLTSRMARHLRGHKTMRWHVDYLSSLCTAKRAFPIRADLRLECLLADRMARLGGRGIARFGSSDCGCESHLFHFQEDPSTQVFEAVLHIRSLIGLGCPVKP</sequence>
<dbReference type="RefSeq" id="WP_006584133.1">
    <property type="nucleotide sequence ID" value="NZ_CM001377.1"/>
</dbReference>
<dbReference type="Gene3D" id="3.40.1350.60">
    <property type="match status" value="1"/>
</dbReference>
<dbReference type="PANTHER" id="PTHR30545">
    <property type="entry name" value="SUGAR FERMENTATION STIMULATION PROTEIN A"/>
    <property type="match status" value="1"/>
</dbReference>
<dbReference type="InterPro" id="IPR040452">
    <property type="entry name" value="SfsA_C"/>
</dbReference>
<dbReference type="Pfam" id="PF03749">
    <property type="entry name" value="SfsA"/>
    <property type="match status" value="1"/>
</dbReference>
<evidence type="ECO:0000313" key="4">
    <source>
        <dbReference type="EMBL" id="EHM10639.1"/>
    </source>
</evidence>
<evidence type="ECO:0000259" key="2">
    <source>
        <dbReference type="Pfam" id="PF03749"/>
    </source>
</evidence>
<evidence type="ECO:0000259" key="3">
    <source>
        <dbReference type="Pfam" id="PF17746"/>
    </source>
</evidence>
<dbReference type="Proteomes" id="UP000005730">
    <property type="component" value="Chromosome"/>
</dbReference>